<sequence length="147" mass="16669">MEKLLVKCLLFADDQVILMPLVYGPQEMVNKMNDSVKKTVFATLKAHAPHRNEIRVGIRRPDYSPAAPRATRRVLHMIYFEGEVQCLNLQYSTFSHASPHRTWPVFSNITRTNEIVAGGLCAAPREKEANISRIVRPTLTRILEKGA</sequence>
<dbReference type="EMBL" id="BGZK01001967">
    <property type="protein sequence ID" value="GBP88948.1"/>
    <property type="molecule type" value="Genomic_DNA"/>
</dbReference>
<evidence type="ECO:0000313" key="1">
    <source>
        <dbReference type="EMBL" id="GBP88948.1"/>
    </source>
</evidence>
<dbReference type="OrthoDB" id="8196546at2759"/>
<evidence type="ECO:0000313" key="2">
    <source>
        <dbReference type="Proteomes" id="UP000299102"/>
    </source>
</evidence>
<dbReference type="Proteomes" id="UP000299102">
    <property type="component" value="Unassembled WGS sequence"/>
</dbReference>
<organism evidence="1 2">
    <name type="scientific">Eumeta variegata</name>
    <name type="common">Bagworm moth</name>
    <name type="synonym">Eumeta japonica</name>
    <dbReference type="NCBI Taxonomy" id="151549"/>
    <lineage>
        <taxon>Eukaryota</taxon>
        <taxon>Metazoa</taxon>
        <taxon>Ecdysozoa</taxon>
        <taxon>Arthropoda</taxon>
        <taxon>Hexapoda</taxon>
        <taxon>Insecta</taxon>
        <taxon>Pterygota</taxon>
        <taxon>Neoptera</taxon>
        <taxon>Endopterygota</taxon>
        <taxon>Lepidoptera</taxon>
        <taxon>Glossata</taxon>
        <taxon>Ditrysia</taxon>
        <taxon>Tineoidea</taxon>
        <taxon>Psychidae</taxon>
        <taxon>Oiketicinae</taxon>
        <taxon>Eumeta</taxon>
    </lineage>
</organism>
<dbReference type="AlphaFoldDB" id="A0A4C1ZMF9"/>
<keyword evidence="2" id="KW-1185">Reference proteome</keyword>
<gene>
    <name evidence="1" type="ORF">EVAR_52287_1</name>
</gene>
<proteinExistence type="predicted"/>
<comment type="caution">
    <text evidence="1">The sequence shown here is derived from an EMBL/GenBank/DDBJ whole genome shotgun (WGS) entry which is preliminary data.</text>
</comment>
<accession>A0A4C1ZMF9</accession>
<evidence type="ECO:0008006" key="3">
    <source>
        <dbReference type="Google" id="ProtNLM"/>
    </source>
</evidence>
<reference evidence="1 2" key="1">
    <citation type="journal article" date="2019" name="Commun. Biol.">
        <title>The bagworm genome reveals a unique fibroin gene that provides high tensile strength.</title>
        <authorList>
            <person name="Kono N."/>
            <person name="Nakamura H."/>
            <person name="Ohtoshi R."/>
            <person name="Tomita M."/>
            <person name="Numata K."/>
            <person name="Arakawa K."/>
        </authorList>
    </citation>
    <scope>NUCLEOTIDE SEQUENCE [LARGE SCALE GENOMIC DNA]</scope>
</reference>
<name>A0A4C1ZMF9_EUMVA</name>
<protein>
    <recommendedName>
        <fullName evidence="3">Reverse transcriptase domain-containing protein</fullName>
    </recommendedName>
</protein>